<feature type="domain" description="Tox-PL" evidence="2">
    <location>
        <begin position="1063"/>
        <end position="1196"/>
    </location>
</feature>
<feature type="domain" description="Outer membrane channel protein CpnT-like N-terminal" evidence="3">
    <location>
        <begin position="8"/>
        <end position="153"/>
    </location>
</feature>
<gene>
    <name evidence="4" type="ORF">AB0H72_12360</name>
</gene>
<evidence type="ECO:0000313" key="5">
    <source>
        <dbReference type="Proteomes" id="UP001551658"/>
    </source>
</evidence>
<dbReference type="EMBL" id="JBFAIH010000005">
    <property type="protein sequence ID" value="MEV0363489.1"/>
    <property type="molecule type" value="Genomic_DNA"/>
</dbReference>
<feature type="compositionally biased region" description="Basic and acidic residues" evidence="1">
    <location>
        <begin position="2251"/>
        <end position="2286"/>
    </location>
</feature>
<dbReference type="Proteomes" id="UP001551658">
    <property type="component" value="Unassembled WGS sequence"/>
</dbReference>
<keyword evidence="5" id="KW-1185">Reference proteome</keyword>
<dbReference type="InterPro" id="IPR057746">
    <property type="entry name" value="CpnT-like_N"/>
</dbReference>
<comment type="caution">
    <text evidence="4">The sequence shown here is derived from an EMBL/GenBank/DDBJ whole genome shotgun (WGS) entry which is preliminary data.</text>
</comment>
<feature type="region of interest" description="Disordered" evidence="1">
    <location>
        <begin position="2124"/>
        <end position="2311"/>
    </location>
</feature>
<feature type="domain" description="Tox-PL" evidence="2">
    <location>
        <begin position="1949"/>
        <end position="2080"/>
    </location>
</feature>
<feature type="compositionally biased region" description="Low complexity" evidence="1">
    <location>
        <begin position="829"/>
        <end position="846"/>
    </location>
</feature>
<feature type="compositionally biased region" description="Basic and acidic residues" evidence="1">
    <location>
        <begin position="556"/>
        <end position="571"/>
    </location>
</feature>
<feature type="region of interest" description="Disordered" evidence="1">
    <location>
        <begin position="1225"/>
        <end position="1247"/>
    </location>
</feature>
<feature type="compositionally biased region" description="Polar residues" evidence="1">
    <location>
        <begin position="743"/>
        <end position="752"/>
    </location>
</feature>
<feature type="compositionally biased region" description="Pro residues" evidence="1">
    <location>
        <begin position="1229"/>
        <end position="1247"/>
    </location>
</feature>
<feature type="region of interest" description="Disordered" evidence="1">
    <location>
        <begin position="2348"/>
        <end position="2390"/>
    </location>
</feature>
<reference evidence="4 5" key="1">
    <citation type="submission" date="2024-06" db="EMBL/GenBank/DDBJ databases">
        <title>The Natural Products Discovery Center: Release of the First 8490 Sequenced Strains for Exploring Actinobacteria Biosynthetic Diversity.</title>
        <authorList>
            <person name="Kalkreuter E."/>
            <person name="Kautsar S.A."/>
            <person name="Yang D."/>
            <person name="Bader C.D."/>
            <person name="Teijaro C.N."/>
            <person name="Fluegel L."/>
            <person name="Davis C.M."/>
            <person name="Simpson J.R."/>
            <person name="Lauterbach L."/>
            <person name="Steele A.D."/>
            <person name="Gui C."/>
            <person name="Meng S."/>
            <person name="Li G."/>
            <person name="Viehrig K."/>
            <person name="Ye F."/>
            <person name="Su P."/>
            <person name="Kiefer A.F."/>
            <person name="Nichols A."/>
            <person name="Cepeda A.J."/>
            <person name="Yan W."/>
            <person name="Fan B."/>
            <person name="Jiang Y."/>
            <person name="Adhikari A."/>
            <person name="Zheng C.-J."/>
            <person name="Schuster L."/>
            <person name="Cowan T.M."/>
            <person name="Smanski M.J."/>
            <person name="Chevrette M.G."/>
            <person name="De Carvalho L.P.S."/>
            <person name="Shen B."/>
        </authorList>
    </citation>
    <scope>NUCLEOTIDE SEQUENCE [LARGE SCALE GENOMIC DNA]</scope>
    <source>
        <strain evidence="4 5">NPDC050671</strain>
    </source>
</reference>
<feature type="region of interest" description="Disordered" evidence="1">
    <location>
        <begin position="1834"/>
        <end position="1897"/>
    </location>
</feature>
<feature type="compositionally biased region" description="Pro residues" evidence="1">
    <location>
        <begin position="1846"/>
        <end position="1858"/>
    </location>
</feature>
<evidence type="ECO:0000259" key="2">
    <source>
        <dbReference type="Pfam" id="PF15644"/>
    </source>
</evidence>
<feature type="compositionally biased region" description="Basic and acidic residues" evidence="1">
    <location>
        <begin position="883"/>
        <end position="894"/>
    </location>
</feature>
<feature type="domain" description="Tox-PL" evidence="2">
    <location>
        <begin position="1680"/>
        <end position="1809"/>
    </location>
</feature>
<feature type="compositionally biased region" description="Gly residues" evidence="1">
    <location>
        <begin position="544"/>
        <end position="554"/>
    </location>
</feature>
<dbReference type="Pfam" id="PF15644">
    <property type="entry name" value="Gln_amidase"/>
    <property type="match status" value="4"/>
</dbReference>
<name>A0ABV3F721_9NOCA</name>
<feature type="compositionally biased region" description="Polar residues" evidence="1">
    <location>
        <begin position="872"/>
        <end position="881"/>
    </location>
</feature>
<feature type="region of interest" description="Disordered" evidence="1">
    <location>
        <begin position="334"/>
        <end position="997"/>
    </location>
</feature>
<organism evidence="4 5">
    <name type="scientific">Nocardia fusca</name>
    <dbReference type="NCBI Taxonomy" id="941183"/>
    <lineage>
        <taxon>Bacteria</taxon>
        <taxon>Bacillati</taxon>
        <taxon>Actinomycetota</taxon>
        <taxon>Actinomycetes</taxon>
        <taxon>Mycobacteriales</taxon>
        <taxon>Nocardiaceae</taxon>
        <taxon>Nocardia</taxon>
    </lineage>
</organism>
<feature type="compositionally biased region" description="Pro residues" evidence="1">
    <location>
        <begin position="1870"/>
        <end position="1879"/>
    </location>
</feature>
<dbReference type="InterPro" id="IPR028908">
    <property type="entry name" value="Tox-PL_dom"/>
</dbReference>
<feature type="domain" description="Tox-PL" evidence="2">
    <location>
        <begin position="1330"/>
        <end position="1460"/>
    </location>
</feature>
<feature type="compositionally biased region" description="Polar residues" evidence="1">
    <location>
        <begin position="963"/>
        <end position="976"/>
    </location>
</feature>
<feature type="compositionally biased region" description="Gly residues" evidence="1">
    <location>
        <begin position="2287"/>
        <end position="2306"/>
    </location>
</feature>
<feature type="compositionally biased region" description="Polar residues" evidence="1">
    <location>
        <begin position="426"/>
        <end position="441"/>
    </location>
</feature>
<dbReference type="RefSeq" id="WP_357977659.1">
    <property type="nucleotide sequence ID" value="NZ_JBFAIH010000005.1"/>
</dbReference>
<feature type="region of interest" description="Disordered" evidence="1">
    <location>
        <begin position="1482"/>
        <end position="1608"/>
    </location>
</feature>
<accession>A0ABV3F721</accession>
<feature type="compositionally biased region" description="Gly residues" evidence="1">
    <location>
        <begin position="516"/>
        <end position="526"/>
    </location>
</feature>
<evidence type="ECO:0000256" key="1">
    <source>
        <dbReference type="SAM" id="MobiDB-lite"/>
    </source>
</evidence>
<feature type="compositionally biased region" description="Gly residues" evidence="1">
    <location>
        <begin position="619"/>
        <end position="647"/>
    </location>
</feature>
<feature type="region of interest" description="Disordered" evidence="1">
    <location>
        <begin position="1652"/>
        <end position="1674"/>
    </location>
</feature>
<feature type="compositionally biased region" description="Basic and acidic residues" evidence="1">
    <location>
        <begin position="1543"/>
        <end position="1559"/>
    </location>
</feature>
<feature type="compositionally biased region" description="Low complexity" evidence="1">
    <location>
        <begin position="1495"/>
        <end position="1506"/>
    </location>
</feature>
<proteinExistence type="predicted"/>
<evidence type="ECO:0000259" key="3">
    <source>
        <dbReference type="Pfam" id="PF25547"/>
    </source>
</evidence>
<sequence length="2390" mass="245774">MSLYLPEEMRWLGWIAGAEWPDGDEDTAWAVSAVWKDAANELLALLAAVDEAKEATMAAYPEGAARAEMGAQYDRLRTGDASLEALGNYLLETADSTFDFGTELQSQKLTIIITLCWLAIEIALAWLFPPTAPAVEAAAVGTTRATLQAVATSVQRAIQNLAAKLGAPTVQRSFWKSLPAGKPVLPTAKGWGTFGSEVIQGAAEEALINGAIQAGQMADGKRDEFNGEEFGYSVAAGGFAEPIGSGIAKGLNKGFSGGFGKYFGGQLEHWWGRAGQNTVVGAAADGGAGIFGSLFVSAISGQSLADSLTGIGIAGGFIQGGLVGAADPSTFGFGPMGSGGHPAGFPFGRSGPELPEGPGDGSVPGSPPPEYSEQDGKLSGDGPRAPVGSETTTRGDGSGPERPGGRPTVPAGGSPFTAGGPPGSPIGSQYFSNGQQFSDNGPVSPGRQFSDPTGFPAENSTVPGHRNNVPPADPGSAISPADGQSPSPADGQSPRSGPGDTRGGPANSSAPAVGNGSDGTGAGPGGRPQPSDPGAGGNSTTAGSTGGTGDGAGPVGDDRGPGGEDGRETAGRESLGGHSPDRASTVGEDSPAPGDRPGEQPRPSGQEQPGESGHRAEGPGSGTGAEPAGGYGDRGDTGGRFGDGPVAGGPHQSVSLPDSSAAVVSGPAQPTGPVQPIGPAKPTGPVQATGAVQPASPAHPGKTETAAGQSSSAGSRPGSASSAASAPSTPSDSTRGSAVPANTVVSEPNSSPGAGADSDIAPPERASAIESVHSTEQPDDIDRAGTAGAEQTDDRYSQRSPSGFESFLSVSEGEEFVPLVDPAMPSPAPLSSSPVPHSPVPTTNNPAQPPPPAPAQHPSSSAQHPPPATQSGQQSTANPAESETVRPKRTHSDTEAEPAPSPKKPRTGGPAADPRLSPVHPAPSVSDAQQNPLAQPVPVPIEAGPRSAPPQRPPERPDPQQPVTQGPSTQPDTASTVAAPPPPTRRRPPPPMLLTNPSNTRVYGPGLLAPIENPQAQQTLEDALHDEDGNFLRYADPRTHPAGGTPYGTLINPGGPAVLGRGNNCPDCAMSALASFFGRPEVAAPRYPDIVDGVVDTMIQEPKALQRVFHMLRTYPDSYRDGRRSIPEQFAALHDWMTHLGEGSAAFVNNEWHRADPATGAPLFANGSPETSYAHATVIVYPKGAAGPVWWDPQTGAMSDGPPPHMVRNTAKLDFIPIPPGRSMVADTPPAPPPAPAVHQPPPGPVTPPVRTLPDPPMRLPNPAAGRTFGPDRLAPVEHPGLQKVLADALSDGNGGFVAGADPRTHPSPENPYARLINAGGPALPGRATNRFDAAISALSSFLGNPQVAAPRHADGGPGLYTHTDEHQGYLRAAQWLGTGPNHFDPALSIPQQFTNLHTWVHHLGPGAASLAFRVVPEIDPRTGTIARDPQNRPVTSMQPLVVVYPPGADGPVWWDPVTGETWDHPPASAVATTARLGFLAIPPGRTVDPPAAPPAAGSSTTDTAPRSPAGRDGTAAAGTFEPLREPSGNGGTEAESAGTKRPLPEPRPDESAAKKPLLEDAQQVSSGPLVQQPGPRLGNPEPLPAPHPGSQQGISPRPRLNRPWPPRLLADASDARMFGPGWLAPLEDPALPQELDRAMRDSGGDIVRYADPRTHPAGGRPYGELINPGGTTTPGRDKNCLDCVISGLLTFLGKPKVALPRYHRIVNGVVDTVGGDGLDQFRLHRMLGNQPNDFNDGTRTIPQQFAALQEYVTNLGEGSAAYVQIVYQARDPYTDRPLSVNGQPVLGSHATLIVYPAGAPGPVWWDPQGNIASDRPTLRLTRSTVMMRFIPVPPGTTVLDDLPPGQRPAPPEAPVPRQPVREPVLAPVPARPDPPPRLANPSDSRRIGKGGLRAAEHPGFQKALEDAMRDGDGNFVTGADPRTFPRPEYPYGQMVNPGGTALRGRDTNRFDAALSALATFLGKPEVAVPRQPDPAIPGDDRADETGGQDRAVAWLRSDPTGFDDALPMARQYDALHNWVTHLGPGSAALVLPVKPRLDPQTGAPLRSPDGSVVLGGPEPLVVVHPPAAPGPVWWDPVTGEVSESPSPALIQRTLYLNFVAIPPGRTVAPAPAMPGPAQAVASGPYFDHLSEGANDESAVADRGSSTELRAGSSAGGPPVSDRPDAGGRLAAPAGDHRGGLGDGPYRRDVVSGGERGNRRDPAISELVGFDGAGRLHGGGDHRPGTGGTADLSAPEQGRTPADRGIGGSDRVSDRRPLGRETGGELLDGDRQDDTPATTDEHRRDGGGVVGGLAPGAGRGVAGNGDDGILNAVPGRRFYHGHGRPQRRRPVEWSLPADFRAPEAADVTWLPPVATPAIPAPDPGPAAEDAPVQDDSGAAEPPEVDKPFTL</sequence>
<dbReference type="Pfam" id="PF25547">
    <property type="entry name" value="WXG100_2"/>
    <property type="match status" value="1"/>
</dbReference>
<protein>
    <submittedName>
        <fullName evidence="4">Toxin glutamine deamidase domain-containing protein</fullName>
    </submittedName>
</protein>
<feature type="compositionally biased region" description="Basic and acidic residues" evidence="1">
    <location>
        <begin position="2175"/>
        <end position="2203"/>
    </location>
</feature>
<feature type="compositionally biased region" description="Low complexity" evidence="1">
    <location>
        <begin position="705"/>
        <end position="734"/>
    </location>
</feature>
<evidence type="ECO:0000313" key="4">
    <source>
        <dbReference type="EMBL" id="MEV0363489.1"/>
    </source>
</evidence>